<dbReference type="EMBL" id="LR797474">
    <property type="protein sequence ID" value="CAB4219058.1"/>
    <property type="molecule type" value="Genomic_DNA"/>
</dbReference>
<name>A0A6J5SU50_9CAUD</name>
<gene>
    <name evidence="1" type="ORF">UFOVP1604_141</name>
</gene>
<protein>
    <submittedName>
        <fullName evidence="1">Uncharacterized protein</fullName>
    </submittedName>
</protein>
<reference evidence="1" key="1">
    <citation type="submission" date="2020-05" db="EMBL/GenBank/DDBJ databases">
        <authorList>
            <person name="Chiriac C."/>
            <person name="Salcher M."/>
            <person name="Ghai R."/>
            <person name="Kavagutti S V."/>
        </authorList>
    </citation>
    <scope>NUCLEOTIDE SEQUENCE</scope>
</reference>
<organism evidence="1">
    <name type="scientific">uncultured Caudovirales phage</name>
    <dbReference type="NCBI Taxonomy" id="2100421"/>
    <lineage>
        <taxon>Viruses</taxon>
        <taxon>Duplodnaviria</taxon>
        <taxon>Heunggongvirae</taxon>
        <taxon>Uroviricota</taxon>
        <taxon>Caudoviricetes</taxon>
        <taxon>Peduoviridae</taxon>
        <taxon>Maltschvirus</taxon>
        <taxon>Maltschvirus maltsch</taxon>
    </lineage>
</organism>
<evidence type="ECO:0000313" key="1">
    <source>
        <dbReference type="EMBL" id="CAB4219058.1"/>
    </source>
</evidence>
<proteinExistence type="predicted"/>
<accession>A0A6J5SU50</accession>
<sequence length="190" mass="22189">MKNEEENPFKKWKRQYCEVIPVTCLFRIKLVPADVYTNKQLFDIFKKIHYQQENMADERKKEIRKKAVTVKELLKGFTPEQWAGANEAVKSLDEMADLVLELSNVPWKTELSDADALHIGKEIFAWSHLSDEANIHSVRVVFQTVAFHRQSNIDASRWKRAFDYLDSNGYVLPFEMVSVEDLLAIKNKKP</sequence>